<proteinExistence type="predicted"/>
<organism evidence="1 2">
    <name type="scientific">Vararia minispora EC-137</name>
    <dbReference type="NCBI Taxonomy" id="1314806"/>
    <lineage>
        <taxon>Eukaryota</taxon>
        <taxon>Fungi</taxon>
        <taxon>Dikarya</taxon>
        <taxon>Basidiomycota</taxon>
        <taxon>Agaricomycotina</taxon>
        <taxon>Agaricomycetes</taxon>
        <taxon>Russulales</taxon>
        <taxon>Lachnocladiaceae</taxon>
        <taxon>Vararia</taxon>
    </lineage>
</organism>
<evidence type="ECO:0000313" key="2">
    <source>
        <dbReference type="Proteomes" id="UP000814128"/>
    </source>
</evidence>
<sequence>MVLPSSVPPSPSARAKKRWYHSFISTRYPYVSPRLLLRALRVIVPTAAVAAILFFFFFELHIEITPYRRAWVQREISVVPPLSGCFDERNVHPDYNLTHMLHGPRFTELHAGVPMRLGLDCYDFAGTIQNPFASIRERRTTTFHTYWRTDLAAFGPRQEWMLKSFLATQPPAHSRLIIWSNGELSTNTVIRRYLDTYPTVFETRVVDVNGMARGTALEGSKLLDDLFDARAWVDGDVVRLLALWQEGGAWIDMDVLLTRDFWPLLEHEYITQWDCYDKVYQTFNGAFMHFHKRSPYLCEAFHIMATSDPPRPSSTDWGALLYLKLWRRLIAAGVRPFQVLPFCLTDGHSCRLDNRLPDPFTKDPAGGGWTGGLSRAEGGGLDQRLKKVFAVHLHNQWERRFPEGGWVDRLLLRRYERTLAERAGTT</sequence>
<reference evidence="1" key="2">
    <citation type="journal article" date="2022" name="New Phytol.">
        <title>Evolutionary transition to the ectomycorrhizal habit in the genomes of a hyperdiverse lineage of mushroom-forming fungi.</title>
        <authorList>
            <person name="Looney B."/>
            <person name="Miyauchi S."/>
            <person name="Morin E."/>
            <person name="Drula E."/>
            <person name="Courty P.E."/>
            <person name="Kohler A."/>
            <person name="Kuo A."/>
            <person name="LaButti K."/>
            <person name="Pangilinan J."/>
            <person name="Lipzen A."/>
            <person name="Riley R."/>
            <person name="Andreopoulos W."/>
            <person name="He G."/>
            <person name="Johnson J."/>
            <person name="Nolan M."/>
            <person name="Tritt A."/>
            <person name="Barry K.W."/>
            <person name="Grigoriev I.V."/>
            <person name="Nagy L.G."/>
            <person name="Hibbett D."/>
            <person name="Henrissat B."/>
            <person name="Matheny P.B."/>
            <person name="Labbe J."/>
            <person name="Martin F.M."/>
        </authorList>
    </citation>
    <scope>NUCLEOTIDE SEQUENCE</scope>
    <source>
        <strain evidence="1">EC-137</strain>
    </source>
</reference>
<protein>
    <submittedName>
        <fullName evidence="1">Glycosyltransferase family 32 protein</fullName>
    </submittedName>
</protein>
<keyword evidence="2" id="KW-1185">Reference proteome</keyword>
<gene>
    <name evidence="1" type="ORF">K488DRAFT_60177</name>
</gene>
<dbReference type="Proteomes" id="UP000814128">
    <property type="component" value="Unassembled WGS sequence"/>
</dbReference>
<accession>A0ACB8Q870</accession>
<comment type="caution">
    <text evidence="1">The sequence shown here is derived from an EMBL/GenBank/DDBJ whole genome shotgun (WGS) entry which is preliminary data.</text>
</comment>
<name>A0ACB8Q870_9AGAM</name>
<reference evidence="1" key="1">
    <citation type="submission" date="2021-02" db="EMBL/GenBank/DDBJ databases">
        <authorList>
            <consortium name="DOE Joint Genome Institute"/>
            <person name="Ahrendt S."/>
            <person name="Looney B.P."/>
            <person name="Miyauchi S."/>
            <person name="Morin E."/>
            <person name="Drula E."/>
            <person name="Courty P.E."/>
            <person name="Chicoki N."/>
            <person name="Fauchery L."/>
            <person name="Kohler A."/>
            <person name="Kuo A."/>
            <person name="Labutti K."/>
            <person name="Pangilinan J."/>
            <person name="Lipzen A."/>
            <person name="Riley R."/>
            <person name="Andreopoulos W."/>
            <person name="He G."/>
            <person name="Johnson J."/>
            <person name="Barry K.W."/>
            <person name="Grigoriev I.V."/>
            <person name="Nagy L."/>
            <person name="Hibbett D."/>
            <person name="Henrissat B."/>
            <person name="Matheny P.B."/>
            <person name="Labbe J."/>
            <person name="Martin F."/>
        </authorList>
    </citation>
    <scope>NUCLEOTIDE SEQUENCE</scope>
    <source>
        <strain evidence="1">EC-137</strain>
    </source>
</reference>
<evidence type="ECO:0000313" key="1">
    <source>
        <dbReference type="EMBL" id="KAI0027887.1"/>
    </source>
</evidence>
<dbReference type="EMBL" id="MU273824">
    <property type="protein sequence ID" value="KAI0027887.1"/>
    <property type="molecule type" value="Genomic_DNA"/>
</dbReference>